<dbReference type="PANTHER" id="PTHR43236">
    <property type="entry name" value="ANTITOXIN HIGA1"/>
    <property type="match status" value="1"/>
</dbReference>
<evidence type="ECO:0000313" key="2">
    <source>
        <dbReference type="EMBL" id="RPF46819.1"/>
    </source>
</evidence>
<dbReference type="RefSeq" id="WP_123929155.1">
    <property type="nucleotide sequence ID" value="NZ_RKRE01000002.1"/>
</dbReference>
<sequence length="234" mass="25937">MPSFGRRLKQALKEAGLTQKEAARTVGVTEQAMSNYVSGRIPEARILYRLARLCGRPMEWFLADEENEVEPEAPFAAIGGRIGRAMVWVGLTETEVARSLGVSEAEVKAMLEGRQLELPAIPKLCCLLRVTPEWLLSGEGEGPPDWSDLAAAREEFLRILTRIIVAVAASPPEKLRQVATDELPAENLLPEDLDLDRFFACIEKLLRAQKSSFATSVHLPPERHRGRKRGGDDP</sequence>
<dbReference type="EMBL" id="RKRE01000002">
    <property type="protein sequence ID" value="RPF46819.1"/>
    <property type="molecule type" value="Genomic_DNA"/>
</dbReference>
<dbReference type="Proteomes" id="UP000282654">
    <property type="component" value="Unassembled WGS sequence"/>
</dbReference>
<organism evidence="2 3">
    <name type="scientific">Thermodesulfitimonas autotrophica</name>
    <dbReference type="NCBI Taxonomy" id="1894989"/>
    <lineage>
        <taxon>Bacteria</taxon>
        <taxon>Bacillati</taxon>
        <taxon>Bacillota</taxon>
        <taxon>Clostridia</taxon>
        <taxon>Thermoanaerobacterales</taxon>
        <taxon>Thermoanaerobacteraceae</taxon>
        <taxon>Thermodesulfitimonas</taxon>
    </lineage>
</organism>
<evidence type="ECO:0000313" key="3">
    <source>
        <dbReference type="Proteomes" id="UP000282654"/>
    </source>
</evidence>
<dbReference type="CDD" id="cd00093">
    <property type="entry name" value="HTH_XRE"/>
    <property type="match status" value="1"/>
</dbReference>
<evidence type="ECO:0000259" key="1">
    <source>
        <dbReference type="PROSITE" id="PS50943"/>
    </source>
</evidence>
<comment type="caution">
    <text evidence="2">The sequence shown here is derived from an EMBL/GenBank/DDBJ whole genome shotgun (WGS) entry which is preliminary data.</text>
</comment>
<feature type="domain" description="HTH cro/C1-type" evidence="1">
    <location>
        <begin position="8"/>
        <end position="61"/>
    </location>
</feature>
<reference evidence="2 3" key="1">
    <citation type="submission" date="2018-11" db="EMBL/GenBank/DDBJ databases">
        <title>Genomic Encyclopedia of Type Strains, Phase IV (KMG-IV): sequencing the most valuable type-strain genomes for metagenomic binning, comparative biology and taxonomic classification.</title>
        <authorList>
            <person name="Goeker M."/>
        </authorList>
    </citation>
    <scope>NUCLEOTIDE SEQUENCE [LARGE SCALE GENOMIC DNA]</scope>
    <source>
        <strain evidence="2 3">DSM 102936</strain>
    </source>
</reference>
<gene>
    <name evidence="2" type="ORF">EDD75_1078</name>
</gene>
<dbReference type="Gene3D" id="1.10.260.40">
    <property type="entry name" value="lambda repressor-like DNA-binding domains"/>
    <property type="match status" value="2"/>
</dbReference>
<dbReference type="SUPFAM" id="SSF47413">
    <property type="entry name" value="lambda repressor-like DNA-binding domains"/>
    <property type="match status" value="2"/>
</dbReference>
<dbReference type="PANTHER" id="PTHR43236:SF1">
    <property type="entry name" value="BLL7220 PROTEIN"/>
    <property type="match status" value="1"/>
</dbReference>
<dbReference type="InterPro" id="IPR001387">
    <property type="entry name" value="Cro/C1-type_HTH"/>
</dbReference>
<dbReference type="AlphaFoldDB" id="A0A3N5ANY9"/>
<keyword evidence="3" id="KW-1185">Reference proteome</keyword>
<proteinExistence type="predicted"/>
<dbReference type="SMART" id="SM00530">
    <property type="entry name" value="HTH_XRE"/>
    <property type="match status" value="2"/>
</dbReference>
<keyword evidence="2" id="KW-0238">DNA-binding</keyword>
<dbReference type="InterPro" id="IPR052345">
    <property type="entry name" value="Rad_response_metalloprotease"/>
</dbReference>
<name>A0A3N5ANY9_9THEO</name>
<dbReference type="InterPro" id="IPR010982">
    <property type="entry name" value="Lambda_DNA-bd_dom_sf"/>
</dbReference>
<accession>A0A3N5ANY9</accession>
<dbReference type="PROSITE" id="PS50943">
    <property type="entry name" value="HTH_CROC1"/>
    <property type="match status" value="1"/>
</dbReference>
<dbReference type="GO" id="GO:0003677">
    <property type="term" value="F:DNA binding"/>
    <property type="evidence" value="ECO:0007669"/>
    <property type="project" value="UniProtKB-KW"/>
</dbReference>
<protein>
    <submittedName>
        <fullName evidence="2">DNA-binding XRE family transcriptional regulator</fullName>
    </submittedName>
</protein>
<dbReference type="Pfam" id="PF01381">
    <property type="entry name" value="HTH_3"/>
    <property type="match status" value="1"/>
</dbReference>
<dbReference type="OrthoDB" id="2002959at2"/>